<keyword evidence="10" id="KW-0408">Iron</keyword>
<dbReference type="SUPFAM" id="SSF55961">
    <property type="entry name" value="Bet v1-like"/>
    <property type="match status" value="1"/>
</dbReference>
<dbReference type="PANTHER" id="PTHR43756:SF5">
    <property type="entry name" value="CHOLINE MONOOXYGENASE, CHLOROPLASTIC"/>
    <property type="match status" value="1"/>
</dbReference>
<evidence type="ECO:0000256" key="10">
    <source>
        <dbReference type="ARBA" id="ARBA00023004"/>
    </source>
</evidence>
<reference evidence="15" key="1">
    <citation type="submission" date="2023-03" db="EMBL/GenBank/DDBJ databases">
        <authorList>
            <person name="Steffen K."/>
            <person name="Cardenas P."/>
        </authorList>
    </citation>
    <scope>NUCLEOTIDE SEQUENCE</scope>
</reference>
<evidence type="ECO:0000313" key="15">
    <source>
        <dbReference type="EMBL" id="CAI8047595.1"/>
    </source>
</evidence>
<comment type="pathway">
    <text evidence="3">Amine and polyamine biosynthesis; betaine biosynthesis via choline pathway; betaine aldehyde from choline (monooxygenase route): step 1/1.</text>
</comment>
<evidence type="ECO:0000256" key="4">
    <source>
        <dbReference type="ARBA" id="ARBA00010848"/>
    </source>
</evidence>
<keyword evidence="7" id="KW-0001">2Fe-2S</keyword>
<comment type="similarity">
    <text evidence="4">Belongs to the choline monooxygenase family.</text>
</comment>
<dbReference type="Gene3D" id="3.90.380.10">
    <property type="entry name" value="Naphthalene 1,2-dioxygenase Alpha Subunit, Chain A, domain 1"/>
    <property type="match status" value="2"/>
</dbReference>
<evidence type="ECO:0000256" key="5">
    <source>
        <dbReference type="ARBA" id="ARBA00012763"/>
    </source>
</evidence>
<dbReference type="SUPFAM" id="SSF50022">
    <property type="entry name" value="ISP domain"/>
    <property type="match status" value="1"/>
</dbReference>
<dbReference type="Pfam" id="PF00355">
    <property type="entry name" value="Rieske"/>
    <property type="match status" value="1"/>
</dbReference>
<evidence type="ECO:0000256" key="2">
    <source>
        <dbReference type="ARBA" id="ARBA00002149"/>
    </source>
</evidence>
<dbReference type="Gene3D" id="2.102.10.10">
    <property type="entry name" value="Rieske [2Fe-2S] iron-sulphur domain"/>
    <property type="match status" value="1"/>
</dbReference>
<keyword evidence="11" id="KW-0411">Iron-sulfur</keyword>
<evidence type="ECO:0000256" key="1">
    <source>
        <dbReference type="ARBA" id="ARBA00001962"/>
    </source>
</evidence>
<dbReference type="InterPro" id="IPR015881">
    <property type="entry name" value="ARHD_Rieske_2Fe_2S"/>
</dbReference>
<comment type="cofactor">
    <cofactor evidence="1">
        <name>Fe cation</name>
        <dbReference type="ChEBI" id="CHEBI:24875"/>
    </cofactor>
</comment>
<evidence type="ECO:0000256" key="9">
    <source>
        <dbReference type="ARBA" id="ARBA00023002"/>
    </source>
</evidence>
<feature type="domain" description="Rieske" evidence="14">
    <location>
        <begin position="34"/>
        <end position="140"/>
    </location>
</feature>
<keyword evidence="16" id="KW-1185">Reference proteome</keyword>
<dbReference type="PANTHER" id="PTHR43756">
    <property type="entry name" value="CHOLINE MONOOXYGENASE, CHLOROPLASTIC"/>
    <property type="match status" value="1"/>
</dbReference>
<evidence type="ECO:0000256" key="6">
    <source>
        <dbReference type="ARBA" id="ARBA00014931"/>
    </source>
</evidence>
<dbReference type="PROSITE" id="PS51296">
    <property type="entry name" value="RIESKE"/>
    <property type="match status" value="1"/>
</dbReference>
<gene>
    <name evidence="15" type="ORF">GBAR_LOCUS26311</name>
</gene>
<evidence type="ECO:0000256" key="11">
    <source>
        <dbReference type="ARBA" id="ARBA00023014"/>
    </source>
</evidence>
<dbReference type="PRINTS" id="PR00090">
    <property type="entry name" value="RNGDIOXGNASE"/>
</dbReference>
<dbReference type="GO" id="GO:0051537">
    <property type="term" value="F:2 iron, 2 sulfur cluster binding"/>
    <property type="evidence" value="ECO:0007669"/>
    <property type="project" value="UniProtKB-KW"/>
</dbReference>
<comment type="caution">
    <text evidence="15">The sequence shown here is derived from an EMBL/GenBank/DDBJ whole genome shotgun (WGS) entry which is preliminary data.</text>
</comment>
<keyword evidence="8" id="KW-0479">Metal-binding</keyword>
<evidence type="ECO:0000256" key="12">
    <source>
        <dbReference type="ARBA" id="ARBA00023027"/>
    </source>
</evidence>
<dbReference type="EC" id="1.14.15.7" evidence="5"/>
<keyword evidence="12" id="KW-0520">NAD</keyword>
<accession>A0AA35TFY8</accession>
<evidence type="ECO:0000259" key="14">
    <source>
        <dbReference type="PROSITE" id="PS51296"/>
    </source>
</evidence>
<dbReference type="InterPro" id="IPR017941">
    <property type="entry name" value="Rieske_2Fe-2S"/>
</dbReference>
<evidence type="ECO:0000256" key="8">
    <source>
        <dbReference type="ARBA" id="ARBA00022723"/>
    </source>
</evidence>
<name>A0AA35TFY8_GEOBA</name>
<dbReference type="Proteomes" id="UP001174909">
    <property type="component" value="Unassembled WGS sequence"/>
</dbReference>
<dbReference type="EMBL" id="CASHTH010003663">
    <property type="protein sequence ID" value="CAI8047595.1"/>
    <property type="molecule type" value="Genomic_DNA"/>
</dbReference>
<proteinExistence type="inferred from homology"/>
<dbReference type="InterPro" id="IPR015879">
    <property type="entry name" value="Ring_hydroxy_dOase_asu_C_dom"/>
</dbReference>
<evidence type="ECO:0000256" key="13">
    <source>
        <dbReference type="ARBA" id="ARBA00049097"/>
    </source>
</evidence>
<organism evidence="15 16">
    <name type="scientific">Geodia barretti</name>
    <name type="common">Barrett's horny sponge</name>
    <dbReference type="NCBI Taxonomy" id="519541"/>
    <lineage>
        <taxon>Eukaryota</taxon>
        <taxon>Metazoa</taxon>
        <taxon>Porifera</taxon>
        <taxon>Demospongiae</taxon>
        <taxon>Heteroscleromorpha</taxon>
        <taxon>Tetractinellida</taxon>
        <taxon>Astrophorina</taxon>
        <taxon>Geodiidae</taxon>
        <taxon>Geodia</taxon>
    </lineage>
</organism>
<comment type="catalytic activity">
    <reaction evidence="13">
        <text>choline + 2 reduced [2Fe-2S]-[ferredoxin] + O2 + 2 H(+) = betaine aldehyde hydrate + 2 oxidized [2Fe-2S]-[ferredoxin] + H2O</text>
        <dbReference type="Rhea" id="RHEA:17769"/>
        <dbReference type="Rhea" id="RHEA-COMP:10000"/>
        <dbReference type="Rhea" id="RHEA-COMP:10001"/>
        <dbReference type="ChEBI" id="CHEBI:15354"/>
        <dbReference type="ChEBI" id="CHEBI:15377"/>
        <dbReference type="ChEBI" id="CHEBI:15378"/>
        <dbReference type="ChEBI" id="CHEBI:15379"/>
        <dbReference type="ChEBI" id="CHEBI:15870"/>
        <dbReference type="ChEBI" id="CHEBI:33737"/>
        <dbReference type="ChEBI" id="CHEBI:33738"/>
        <dbReference type="EC" id="1.14.15.7"/>
    </reaction>
</comment>
<keyword evidence="9" id="KW-0560">Oxidoreductase</keyword>
<dbReference type="GO" id="GO:0019133">
    <property type="term" value="F:choline monooxygenase activity"/>
    <property type="evidence" value="ECO:0007669"/>
    <property type="project" value="UniProtKB-EC"/>
</dbReference>
<sequence>MGAATVWALPARWYSDPEIYQAERRHIFSRQWLWIGREAELAEPGQYITAAPAGFPLFVRRGEDGALHGFHNVCRHRASKLLTESSGRCDTIECPYHGWRYRSDGALDHVPLFGEAPDFPKDELSLFSISVDVWRGLLFVCLDPDAPPLIEWLGPIEDIVERTAPAQASFGRELVFVADCNWKTYVDNYQEGYHIPPLHPGLNRDLDWKRYRVINFDGGSLHDGPPKDRSTHPGAFGWRFPNFAFNSYPDGLSFMRMEPVGPRQTRLVYDYWRPDSVSQEDFEATIAYGVQVSEEDQWITPIIQENLEAGVYDQGPLSPRHENGVHYFHEMVRQAMGSAA</sequence>
<protein>
    <recommendedName>
        <fullName evidence="6">Choline monooxygenase, chloroplastic</fullName>
        <ecNumber evidence="5">1.14.15.7</ecNumber>
    </recommendedName>
</protein>
<dbReference type="InterPro" id="IPR036922">
    <property type="entry name" value="Rieske_2Fe-2S_sf"/>
</dbReference>
<dbReference type="InterPro" id="IPR001663">
    <property type="entry name" value="Rng_hydr_dOase-A"/>
</dbReference>
<dbReference type="GO" id="GO:0005506">
    <property type="term" value="F:iron ion binding"/>
    <property type="evidence" value="ECO:0007669"/>
    <property type="project" value="InterPro"/>
</dbReference>
<evidence type="ECO:0000313" key="16">
    <source>
        <dbReference type="Proteomes" id="UP001174909"/>
    </source>
</evidence>
<evidence type="ECO:0000256" key="7">
    <source>
        <dbReference type="ARBA" id="ARBA00022714"/>
    </source>
</evidence>
<dbReference type="Pfam" id="PF00848">
    <property type="entry name" value="Ring_hydroxyl_A"/>
    <property type="match status" value="1"/>
</dbReference>
<keyword evidence="15" id="KW-0503">Monooxygenase</keyword>
<dbReference type="CDD" id="cd03469">
    <property type="entry name" value="Rieske_RO_Alpha_N"/>
    <property type="match status" value="1"/>
</dbReference>
<dbReference type="PROSITE" id="PS00570">
    <property type="entry name" value="RING_HYDROXYL_ALPHA"/>
    <property type="match status" value="1"/>
</dbReference>
<comment type="function">
    <text evidence="2">Catalyzes the first step of the osmoprotectant glycine betaine synthesis.</text>
</comment>
<evidence type="ECO:0000256" key="3">
    <source>
        <dbReference type="ARBA" id="ARBA00004866"/>
    </source>
</evidence>
<dbReference type="AlphaFoldDB" id="A0AA35TFY8"/>